<gene>
    <name evidence="6" type="ORF">LCMAC101_02500</name>
</gene>
<dbReference type="EMBL" id="MK500327">
    <property type="protein sequence ID" value="QBK85655.1"/>
    <property type="molecule type" value="Genomic_DNA"/>
</dbReference>
<feature type="region of interest" description="Disordered" evidence="4">
    <location>
        <begin position="319"/>
        <end position="343"/>
    </location>
</feature>
<protein>
    <recommendedName>
        <fullName evidence="5">AP2/ERF domain-containing protein</fullName>
    </recommendedName>
</protein>
<evidence type="ECO:0000259" key="5">
    <source>
        <dbReference type="Pfam" id="PF00847"/>
    </source>
</evidence>
<reference evidence="6" key="1">
    <citation type="journal article" date="2019" name="MBio">
        <title>Virus Genomes from Deep Sea Sediments Expand the Ocean Megavirome and Support Independent Origins of Viral Gigantism.</title>
        <authorList>
            <person name="Backstrom D."/>
            <person name="Yutin N."/>
            <person name="Jorgensen S.L."/>
            <person name="Dharamshi J."/>
            <person name="Homa F."/>
            <person name="Zaremba-Niedwiedzka K."/>
            <person name="Spang A."/>
            <person name="Wolf Y.I."/>
            <person name="Koonin E.V."/>
            <person name="Ettema T.J."/>
        </authorList>
    </citation>
    <scope>NUCLEOTIDE SEQUENCE</scope>
</reference>
<dbReference type="InterPro" id="IPR044925">
    <property type="entry name" value="His-Me_finger_sf"/>
</dbReference>
<keyword evidence="2" id="KW-0238">DNA-binding</keyword>
<organism evidence="6">
    <name type="scientific">Marseillevirus LCMAC101</name>
    <dbReference type="NCBI Taxonomy" id="2506602"/>
    <lineage>
        <taxon>Viruses</taxon>
        <taxon>Varidnaviria</taxon>
        <taxon>Bamfordvirae</taxon>
        <taxon>Nucleocytoviricota</taxon>
        <taxon>Megaviricetes</taxon>
        <taxon>Pimascovirales</taxon>
        <taxon>Pimascovirales incertae sedis</taxon>
        <taxon>Marseilleviridae</taxon>
    </lineage>
</organism>
<feature type="domain" description="AP2/ERF" evidence="5">
    <location>
        <begin position="336"/>
        <end position="386"/>
    </location>
</feature>
<evidence type="ECO:0000313" key="6">
    <source>
        <dbReference type="EMBL" id="QBK85655.1"/>
    </source>
</evidence>
<name>A0A481YSD6_9VIRU</name>
<evidence type="ECO:0000256" key="2">
    <source>
        <dbReference type="ARBA" id="ARBA00023125"/>
    </source>
</evidence>
<dbReference type="Pfam" id="PF00847">
    <property type="entry name" value="AP2"/>
    <property type="match status" value="1"/>
</dbReference>
<dbReference type="SUPFAM" id="SSF54060">
    <property type="entry name" value="His-Me finger endonucleases"/>
    <property type="match status" value="1"/>
</dbReference>
<evidence type="ECO:0000256" key="3">
    <source>
        <dbReference type="ARBA" id="ARBA00023163"/>
    </source>
</evidence>
<evidence type="ECO:0000256" key="4">
    <source>
        <dbReference type="SAM" id="MobiDB-lite"/>
    </source>
</evidence>
<accession>A0A481YSD6</accession>
<dbReference type="GO" id="GO:0003700">
    <property type="term" value="F:DNA-binding transcription factor activity"/>
    <property type="evidence" value="ECO:0007669"/>
    <property type="project" value="InterPro"/>
</dbReference>
<sequence>MTLKVTNILYSSELYKMTIIVFIGDWEGGGKVGRRHLRRYRKIKEVPGDEYIEVELNDGYIMKCDVDNLDLVQKYRWSVSQTKGRLFVRATMRKTDVISTFSFPKMMLSTDQQISHINKDNLDNRRSNLKILGQTYREDLDYVVEDIDKSAVSLSLDSLSQTGWMGGIPGGSLNECKAKYFMVRFLSPYLSKCFSYEACGGKEKASEKASDFRRKEAERRGLIRNKYRIHNNGKGSFIEVQCNGDQTFFCDVKDLDLVESRVWSIKKRSKTDVYEVNCSNRAKTNLISTSFHQELGLYKVVDHIDGNPLNNRRCNLREGNKLNNRNANKRKDNSSGVTGVSFNDGRWKVQWPEDGKRRSKSFRVNDKVSSEEAKKMAIEFRLEKDKELNLHQQRHL</sequence>
<keyword evidence="1" id="KW-0805">Transcription regulation</keyword>
<dbReference type="Gene3D" id="1.20.5.2050">
    <property type="match status" value="1"/>
</dbReference>
<dbReference type="GO" id="GO:0003677">
    <property type="term" value="F:DNA binding"/>
    <property type="evidence" value="ECO:0007669"/>
    <property type="project" value="UniProtKB-KW"/>
</dbReference>
<proteinExistence type="predicted"/>
<keyword evidence="3" id="KW-0804">Transcription</keyword>
<evidence type="ECO:0000256" key="1">
    <source>
        <dbReference type="ARBA" id="ARBA00023015"/>
    </source>
</evidence>
<dbReference type="InterPro" id="IPR001471">
    <property type="entry name" value="AP2/ERF_dom"/>
</dbReference>